<accession>A0A0A8ZNL3</accession>
<dbReference type="EMBL" id="GBRH01258622">
    <property type="protein sequence ID" value="JAD39273.1"/>
    <property type="molecule type" value="Transcribed_RNA"/>
</dbReference>
<proteinExistence type="predicted"/>
<organism evidence="1">
    <name type="scientific">Arundo donax</name>
    <name type="common">Giant reed</name>
    <name type="synonym">Donax arundinaceus</name>
    <dbReference type="NCBI Taxonomy" id="35708"/>
    <lineage>
        <taxon>Eukaryota</taxon>
        <taxon>Viridiplantae</taxon>
        <taxon>Streptophyta</taxon>
        <taxon>Embryophyta</taxon>
        <taxon>Tracheophyta</taxon>
        <taxon>Spermatophyta</taxon>
        <taxon>Magnoliopsida</taxon>
        <taxon>Liliopsida</taxon>
        <taxon>Poales</taxon>
        <taxon>Poaceae</taxon>
        <taxon>PACMAD clade</taxon>
        <taxon>Arundinoideae</taxon>
        <taxon>Arundineae</taxon>
        <taxon>Arundo</taxon>
    </lineage>
</organism>
<dbReference type="AlphaFoldDB" id="A0A0A8ZNL3"/>
<sequence length="30" mass="3481">MLAIGPINFCWSQFESPFAVKCEHLPLRVF</sequence>
<name>A0A0A8ZNL3_ARUDO</name>
<reference evidence="1" key="1">
    <citation type="submission" date="2014-09" db="EMBL/GenBank/DDBJ databases">
        <authorList>
            <person name="Magalhaes I.L.F."/>
            <person name="Oliveira U."/>
            <person name="Santos F.R."/>
            <person name="Vidigal T.H.D.A."/>
            <person name="Brescovit A.D."/>
            <person name="Santos A.J."/>
        </authorList>
    </citation>
    <scope>NUCLEOTIDE SEQUENCE</scope>
    <source>
        <tissue evidence="1">Shoot tissue taken approximately 20 cm above the soil surface</tissue>
    </source>
</reference>
<protein>
    <submittedName>
        <fullName evidence="1">Uncharacterized protein</fullName>
    </submittedName>
</protein>
<evidence type="ECO:0000313" key="1">
    <source>
        <dbReference type="EMBL" id="JAD39273.1"/>
    </source>
</evidence>
<reference evidence="1" key="2">
    <citation type="journal article" date="2015" name="Data Brief">
        <title>Shoot transcriptome of the giant reed, Arundo donax.</title>
        <authorList>
            <person name="Barrero R.A."/>
            <person name="Guerrero F.D."/>
            <person name="Moolhuijzen P."/>
            <person name="Goolsby J.A."/>
            <person name="Tidwell J."/>
            <person name="Bellgard S.E."/>
            <person name="Bellgard M.I."/>
        </authorList>
    </citation>
    <scope>NUCLEOTIDE SEQUENCE</scope>
    <source>
        <tissue evidence="1">Shoot tissue taken approximately 20 cm above the soil surface</tissue>
    </source>
</reference>